<dbReference type="InterPro" id="IPR013151">
    <property type="entry name" value="Immunoglobulin_dom"/>
</dbReference>
<dbReference type="InterPro" id="IPR036179">
    <property type="entry name" value="Ig-like_dom_sf"/>
</dbReference>
<dbReference type="Gene3D" id="2.60.40.10">
    <property type="entry name" value="Immunoglobulins"/>
    <property type="match status" value="2"/>
</dbReference>
<dbReference type="EMBL" id="JAIWYP010000011">
    <property type="protein sequence ID" value="KAH3741662.1"/>
    <property type="molecule type" value="Genomic_DNA"/>
</dbReference>
<comment type="caution">
    <text evidence="3">The sequence shown here is derived from an EMBL/GenBank/DDBJ whole genome shotgun (WGS) entry which is preliminary data.</text>
</comment>
<dbReference type="Proteomes" id="UP000828390">
    <property type="component" value="Unassembled WGS sequence"/>
</dbReference>
<dbReference type="InterPro" id="IPR037448">
    <property type="entry name" value="Zig-8"/>
</dbReference>
<accession>A0A9D4DAL5</accession>
<dbReference type="PROSITE" id="PS50835">
    <property type="entry name" value="IG_LIKE"/>
    <property type="match status" value="2"/>
</dbReference>
<dbReference type="InterPro" id="IPR003599">
    <property type="entry name" value="Ig_sub"/>
</dbReference>
<reference evidence="3" key="2">
    <citation type="submission" date="2020-11" db="EMBL/GenBank/DDBJ databases">
        <authorList>
            <person name="McCartney M.A."/>
            <person name="Auch B."/>
            <person name="Kono T."/>
            <person name="Mallez S."/>
            <person name="Becker A."/>
            <person name="Gohl D.M."/>
            <person name="Silverstein K.A.T."/>
            <person name="Koren S."/>
            <person name="Bechman K.B."/>
            <person name="Herman A."/>
            <person name="Abrahante J.E."/>
            <person name="Garbe J."/>
        </authorList>
    </citation>
    <scope>NUCLEOTIDE SEQUENCE</scope>
    <source>
        <strain evidence="3">Duluth1</strain>
        <tissue evidence="3">Whole animal</tissue>
    </source>
</reference>
<keyword evidence="4" id="KW-1185">Reference proteome</keyword>
<dbReference type="InterPro" id="IPR013783">
    <property type="entry name" value="Ig-like_fold"/>
</dbReference>
<dbReference type="InterPro" id="IPR013098">
    <property type="entry name" value="Ig_I-set"/>
</dbReference>
<evidence type="ECO:0000313" key="4">
    <source>
        <dbReference type="Proteomes" id="UP000828390"/>
    </source>
</evidence>
<name>A0A9D4DAL5_DREPO</name>
<keyword evidence="1" id="KW-0732">Signal</keyword>
<dbReference type="GO" id="GO:0050808">
    <property type="term" value="P:synapse organization"/>
    <property type="evidence" value="ECO:0007669"/>
    <property type="project" value="TreeGrafter"/>
</dbReference>
<dbReference type="SMART" id="SM00409">
    <property type="entry name" value="IG"/>
    <property type="match status" value="2"/>
</dbReference>
<dbReference type="Pfam" id="PF00047">
    <property type="entry name" value="ig"/>
    <property type="match status" value="1"/>
</dbReference>
<feature type="domain" description="Ig-like" evidence="2">
    <location>
        <begin position="156"/>
        <end position="264"/>
    </location>
</feature>
<evidence type="ECO:0000313" key="3">
    <source>
        <dbReference type="EMBL" id="KAH3741662.1"/>
    </source>
</evidence>
<feature type="signal peptide" evidence="1">
    <location>
        <begin position="1"/>
        <end position="26"/>
    </location>
</feature>
<dbReference type="InterPro" id="IPR003598">
    <property type="entry name" value="Ig_sub2"/>
</dbReference>
<proteinExistence type="predicted"/>
<protein>
    <recommendedName>
        <fullName evidence="2">Ig-like domain-containing protein</fullName>
    </recommendedName>
</protein>
<dbReference type="InterPro" id="IPR007110">
    <property type="entry name" value="Ig-like_dom"/>
</dbReference>
<dbReference type="AlphaFoldDB" id="A0A9D4DAL5"/>
<feature type="domain" description="Ig-like" evidence="2">
    <location>
        <begin position="41"/>
        <end position="142"/>
    </location>
</feature>
<dbReference type="PANTHER" id="PTHR23279">
    <property type="entry name" value="DEFECTIVE PROBOSCIS EXTENSION RESPONSE DPR -RELATED"/>
    <property type="match status" value="1"/>
</dbReference>
<reference evidence="3" key="1">
    <citation type="journal article" date="2019" name="bioRxiv">
        <title>The Genome of the Zebra Mussel, Dreissena polymorpha: A Resource for Invasive Species Research.</title>
        <authorList>
            <person name="McCartney M.A."/>
            <person name="Auch B."/>
            <person name="Kono T."/>
            <person name="Mallez S."/>
            <person name="Zhang Y."/>
            <person name="Obille A."/>
            <person name="Becker A."/>
            <person name="Abrahante J.E."/>
            <person name="Garbe J."/>
            <person name="Badalamenti J.P."/>
            <person name="Herman A."/>
            <person name="Mangelson H."/>
            <person name="Liachko I."/>
            <person name="Sullivan S."/>
            <person name="Sone E.D."/>
            <person name="Koren S."/>
            <person name="Silverstein K.A.T."/>
            <person name="Beckman K.B."/>
            <person name="Gohl D.M."/>
        </authorList>
    </citation>
    <scope>NUCLEOTIDE SEQUENCE</scope>
    <source>
        <strain evidence="3">Duluth1</strain>
        <tissue evidence="3">Whole animal</tissue>
    </source>
</reference>
<dbReference type="GO" id="GO:0032589">
    <property type="term" value="C:neuron projection membrane"/>
    <property type="evidence" value="ECO:0007669"/>
    <property type="project" value="TreeGrafter"/>
</dbReference>
<evidence type="ECO:0000259" key="2">
    <source>
        <dbReference type="PROSITE" id="PS50835"/>
    </source>
</evidence>
<dbReference type="Pfam" id="PF07679">
    <property type="entry name" value="I-set"/>
    <property type="match status" value="1"/>
</dbReference>
<dbReference type="SMART" id="SM00408">
    <property type="entry name" value="IGc2"/>
    <property type="match status" value="2"/>
</dbReference>
<evidence type="ECO:0000256" key="1">
    <source>
        <dbReference type="SAM" id="SignalP"/>
    </source>
</evidence>
<organism evidence="3 4">
    <name type="scientific">Dreissena polymorpha</name>
    <name type="common">Zebra mussel</name>
    <name type="synonym">Mytilus polymorpha</name>
    <dbReference type="NCBI Taxonomy" id="45954"/>
    <lineage>
        <taxon>Eukaryota</taxon>
        <taxon>Metazoa</taxon>
        <taxon>Spiralia</taxon>
        <taxon>Lophotrochozoa</taxon>
        <taxon>Mollusca</taxon>
        <taxon>Bivalvia</taxon>
        <taxon>Autobranchia</taxon>
        <taxon>Heteroconchia</taxon>
        <taxon>Euheterodonta</taxon>
        <taxon>Imparidentia</taxon>
        <taxon>Neoheterodontei</taxon>
        <taxon>Myida</taxon>
        <taxon>Dreissenoidea</taxon>
        <taxon>Dreissenidae</taxon>
        <taxon>Dreissena</taxon>
    </lineage>
</organism>
<sequence length="316" mass="35838">MGYFCVRNRVLKRLLLSLFILGNVQPGVSDSLHNDDDYGEPYFLKAPTNITVREGDLAKLKCRIANLGPKMVVWRKTNEDYPLTIGEMSFSQDDEMSIDHSQITKTSSTWDLLIKNVKPKHAGMYECQISANHLIAHYVSLNVVDKSEMRPGKHTPMLAIDAIDFETELRIVGNTYVNMGTVIHLICNATGAYRAPEAVDWFYDGNRIHMADDRWKGRVEILKHESFEGKYFVSELIIDKSRLEDNGDYVCRSSDLAVNSVKIHILNTDKDNLTRRGSGKDAQSKYISADPESGCCRMQTQAIQLMTFSIFVLVCR</sequence>
<dbReference type="PANTHER" id="PTHR23279:SF36">
    <property type="entry name" value="DEFECTIVE PROBOSCIS EXTENSION RESPONSE 9, ISOFORM A"/>
    <property type="match status" value="1"/>
</dbReference>
<dbReference type="SUPFAM" id="SSF48726">
    <property type="entry name" value="Immunoglobulin"/>
    <property type="match status" value="2"/>
</dbReference>
<gene>
    <name evidence="3" type="ORF">DPMN_048387</name>
</gene>
<feature type="chain" id="PRO_5038448713" description="Ig-like domain-containing protein" evidence="1">
    <location>
        <begin position="27"/>
        <end position="316"/>
    </location>
</feature>